<sequence>MNLLIPRIWAYVAVLALGVAIWAHGWVSGAAHNQEKELKQTVKDVQVLVKVRDRVVTQYVDRERIVYKQADTIIKQVPVYITPEADDQCPVPDGFVRVHDAAARGISLDAASDTPNATAPRASTATSRP</sequence>
<dbReference type="EMBL" id="UAUF01000012">
    <property type="protein sequence ID" value="SPZ07528.1"/>
    <property type="molecule type" value="Genomic_DNA"/>
</dbReference>
<protein>
    <submittedName>
        <fullName evidence="2">Uncharacterized protein</fullName>
    </submittedName>
</protein>
<dbReference type="Proteomes" id="UP000250443">
    <property type="component" value="Unassembled WGS sequence"/>
</dbReference>
<reference evidence="2 3" key="1">
    <citation type="submission" date="2018-06" db="EMBL/GenBank/DDBJ databases">
        <authorList>
            <consortium name="Pathogen Informatics"/>
            <person name="Doyle S."/>
        </authorList>
    </citation>
    <scope>NUCLEOTIDE SEQUENCE [LARGE SCALE GENOMIC DNA]</scope>
    <source>
        <strain evidence="2 3">NCTC11842</strain>
    </source>
</reference>
<feature type="compositionally biased region" description="Low complexity" evidence="1">
    <location>
        <begin position="114"/>
        <end position="129"/>
    </location>
</feature>
<evidence type="ECO:0000313" key="2">
    <source>
        <dbReference type="EMBL" id="SPZ07528.1"/>
    </source>
</evidence>
<dbReference type="AlphaFoldDB" id="A0A2X2CII5"/>
<name>A0A2X2CII5_PSELU</name>
<evidence type="ECO:0000313" key="3">
    <source>
        <dbReference type="Proteomes" id="UP000250443"/>
    </source>
</evidence>
<organism evidence="2 3">
    <name type="scientific">Pseudomonas luteola</name>
    <dbReference type="NCBI Taxonomy" id="47886"/>
    <lineage>
        <taxon>Bacteria</taxon>
        <taxon>Pseudomonadati</taxon>
        <taxon>Pseudomonadota</taxon>
        <taxon>Gammaproteobacteria</taxon>
        <taxon>Pseudomonadales</taxon>
        <taxon>Pseudomonadaceae</taxon>
        <taxon>Pseudomonas</taxon>
    </lineage>
</organism>
<gene>
    <name evidence="2" type="ORF">NCTC11842_02374</name>
</gene>
<accession>A0A2X2CII5</accession>
<feature type="region of interest" description="Disordered" evidence="1">
    <location>
        <begin position="107"/>
        <end position="129"/>
    </location>
</feature>
<proteinExistence type="predicted"/>
<dbReference type="RefSeq" id="WP_010794598.1">
    <property type="nucleotide sequence ID" value="NZ_UAUF01000012.1"/>
</dbReference>
<evidence type="ECO:0000256" key="1">
    <source>
        <dbReference type="SAM" id="MobiDB-lite"/>
    </source>
</evidence>